<accession>A0A448WXP5</accession>
<keyword evidence="2" id="KW-1185">Reference proteome</keyword>
<comment type="caution">
    <text evidence="1">The sequence shown here is derived from an EMBL/GenBank/DDBJ whole genome shotgun (WGS) entry which is preliminary data.</text>
</comment>
<proteinExistence type="predicted"/>
<name>A0A448WXP5_9PLAT</name>
<sequence length="145" mass="15885">MEPPSILLPHHSRSSSVGHILVTPANTSLPSGSRYCGSSLSRVGCQAHNLSSLPISIPAPTTTMAKGAIINNRREIENMKEHYFGIRRVSEEARSDRTIQAVQDHSRFDLAKPFCETQIAALHLDSNNIYHGNVDASIILKTTLL</sequence>
<reference evidence="1" key="1">
    <citation type="submission" date="2018-11" db="EMBL/GenBank/DDBJ databases">
        <authorList>
            <consortium name="Pathogen Informatics"/>
        </authorList>
    </citation>
    <scope>NUCLEOTIDE SEQUENCE</scope>
</reference>
<dbReference type="AlphaFoldDB" id="A0A448WXP5"/>
<dbReference type="Proteomes" id="UP000784294">
    <property type="component" value="Unassembled WGS sequence"/>
</dbReference>
<organism evidence="1 2">
    <name type="scientific">Protopolystoma xenopodis</name>
    <dbReference type="NCBI Taxonomy" id="117903"/>
    <lineage>
        <taxon>Eukaryota</taxon>
        <taxon>Metazoa</taxon>
        <taxon>Spiralia</taxon>
        <taxon>Lophotrochozoa</taxon>
        <taxon>Platyhelminthes</taxon>
        <taxon>Monogenea</taxon>
        <taxon>Polyopisthocotylea</taxon>
        <taxon>Polystomatidea</taxon>
        <taxon>Polystomatidae</taxon>
        <taxon>Protopolystoma</taxon>
    </lineage>
</organism>
<evidence type="ECO:0000313" key="1">
    <source>
        <dbReference type="EMBL" id="VEL22706.1"/>
    </source>
</evidence>
<evidence type="ECO:0000313" key="2">
    <source>
        <dbReference type="Proteomes" id="UP000784294"/>
    </source>
</evidence>
<gene>
    <name evidence="1" type="ORF">PXEA_LOCUS16146</name>
</gene>
<dbReference type="EMBL" id="CAAALY010057982">
    <property type="protein sequence ID" value="VEL22706.1"/>
    <property type="molecule type" value="Genomic_DNA"/>
</dbReference>
<protein>
    <submittedName>
        <fullName evidence="1">Uncharacterized protein</fullName>
    </submittedName>
</protein>